<sequence length="148" mass="16392">MVYTFSVSLPIPPELSKLQVWMGINLKARQPKLFNPGITRARVLSEQPSGLVREIEINGVRETEIVEFFEPCLIFRKNSGTVIHYIISDSMAGTPPIMTFVFMCRFPGVVEGSVEETAKGEQAKGLAVSLPATLDKIRNLVRDGVIKS</sequence>
<dbReference type="InterPro" id="IPR015075">
    <property type="entry name" value="AtaL"/>
</dbReference>
<accession>A0A166BA15</accession>
<gene>
    <name evidence="1" type="ORF">SISSUDRAFT_1121133</name>
</gene>
<evidence type="ECO:0008006" key="3">
    <source>
        <dbReference type="Google" id="ProtNLM"/>
    </source>
</evidence>
<dbReference type="Pfam" id="PF08982">
    <property type="entry name" value="AtaL"/>
    <property type="match status" value="1"/>
</dbReference>
<keyword evidence="2" id="KW-1185">Reference proteome</keyword>
<dbReference type="InterPro" id="IPR023393">
    <property type="entry name" value="START-like_dom_sf"/>
</dbReference>
<dbReference type="Proteomes" id="UP000076798">
    <property type="component" value="Unassembled WGS sequence"/>
</dbReference>
<evidence type="ECO:0000313" key="1">
    <source>
        <dbReference type="EMBL" id="KZT36147.1"/>
    </source>
</evidence>
<name>A0A166BA15_9AGAM</name>
<proteinExistence type="predicted"/>
<dbReference type="Gene3D" id="3.30.530.20">
    <property type="match status" value="1"/>
</dbReference>
<reference evidence="1 2" key="1">
    <citation type="journal article" date="2016" name="Mol. Biol. Evol.">
        <title>Comparative Genomics of Early-Diverging Mushroom-Forming Fungi Provides Insights into the Origins of Lignocellulose Decay Capabilities.</title>
        <authorList>
            <person name="Nagy L.G."/>
            <person name="Riley R."/>
            <person name="Tritt A."/>
            <person name="Adam C."/>
            <person name="Daum C."/>
            <person name="Floudas D."/>
            <person name="Sun H."/>
            <person name="Yadav J.S."/>
            <person name="Pangilinan J."/>
            <person name="Larsson K.H."/>
            <person name="Matsuura K."/>
            <person name="Barry K."/>
            <person name="Labutti K."/>
            <person name="Kuo R."/>
            <person name="Ohm R.A."/>
            <person name="Bhattacharya S.S."/>
            <person name="Shirouzu T."/>
            <person name="Yoshinaga Y."/>
            <person name="Martin F.M."/>
            <person name="Grigoriev I.V."/>
            <person name="Hibbett D.S."/>
        </authorList>
    </citation>
    <scope>NUCLEOTIDE SEQUENCE [LARGE SCALE GENOMIC DNA]</scope>
    <source>
        <strain evidence="1 2">HHB10207 ss-3</strain>
    </source>
</reference>
<dbReference type="EMBL" id="KV428115">
    <property type="protein sequence ID" value="KZT36147.1"/>
    <property type="molecule type" value="Genomic_DNA"/>
</dbReference>
<dbReference type="AlphaFoldDB" id="A0A166BA15"/>
<organism evidence="1 2">
    <name type="scientific">Sistotremastrum suecicum HHB10207 ss-3</name>
    <dbReference type="NCBI Taxonomy" id="1314776"/>
    <lineage>
        <taxon>Eukaryota</taxon>
        <taxon>Fungi</taxon>
        <taxon>Dikarya</taxon>
        <taxon>Basidiomycota</taxon>
        <taxon>Agaricomycotina</taxon>
        <taxon>Agaricomycetes</taxon>
        <taxon>Sistotremastrales</taxon>
        <taxon>Sistotremastraceae</taxon>
        <taxon>Sistotremastrum</taxon>
    </lineage>
</organism>
<evidence type="ECO:0000313" key="2">
    <source>
        <dbReference type="Proteomes" id="UP000076798"/>
    </source>
</evidence>
<protein>
    <recommendedName>
        <fullName evidence="3">DUF1857-domain-containing protein</fullName>
    </recommendedName>
</protein>
<dbReference type="STRING" id="1314776.A0A166BA15"/>
<dbReference type="SUPFAM" id="SSF55961">
    <property type="entry name" value="Bet v1-like"/>
    <property type="match status" value="1"/>
</dbReference>
<dbReference type="OrthoDB" id="2320332at2759"/>